<dbReference type="RefSeq" id="XP_002679873.1">
    <property type="nucleotide sequence ID" value="XM_002679827.1"/>
</dbReference>
<keyword evidence="2" id="KW-0285">Flavoprotein</keyword>
<feature type="domain" description="FAD/NAD(P)-binding" evidence="5">
    <location>
        <begin position="12"/>
        <end position="137"/>
    </location>
</feature>
<dbReference type="OMA" id="AMHMGGF"/>
<dbReference type="InterPro" id="IPR036188">
    <property type="entry name" value="FAD/NAD-bd_sf"/>
</dbReference>
<keyword evidence="4" id="KW-0812">Transmembrane</keyword>
<dbReference type="VEuPathDB" id="AmoebaDB:NAEGRDRAFT_65055"/>
<sequence length="310" mass="34196">MIQQHLSTSLVDVIIIGGSFAGLSAAMALGRASKSVLIFDTNKPCNRQTPFSHNFILHDGEAPSQISKKALEQVLKYSTVSYRMEEVLKASKGECSSRFQVETNNGIYHSRKVILASGLKDEFPLIQGVSECWGISVLHCPYCHGYEEIGKQTALISNNEKTFDSCVMISNWAKDLILLTDGPCTLTPEQQHLVHVKNGIQIIEKPIEKLIHHQGRVQKIVFKDSSEIELDVIYLKPKTTQGNNLAKQLGCELTTTNEIIVDSLQKTTVEGVYAAGDATTYMRSVALAVASGQKAGIMVDREINIENFKN</sequence>
<name>D2V875_NAEGR</name>
<dbReference type="EMBL" id="GG738856">
    <property type="protein sequence ID" value="EFC47129.1"/>
    <property type="molecule type" value="Genomic_DNA"/>
</dbReference>
<dbReference type="eggNOG" id="ENOG502S1DJ">
    <property type="taxonomic scope" value="Eukaryota"/>
</dbReference>
<evidence type="ECO:0000259" key="5">
    <source>
        <dbReference type="Pfam" id="PF07992"/>
    </source>
</evidence>
<dbReference type="PRINTS" id="PR00368">
    <property type="entry name" value="FADPNR"/>
</dbReference>
<evidence type="ECO:0000256" key="1">
    <source>
        <dbReference type="ARBA" id="ARBA00009333"/>
    </source>
</evidence>
<dbReference type="GO" id="GO:0016491">
    <property type="term" value="F:oxidoreductase activity"/>
    <property type="evidence" value="ECO:0007669"/>
    <property type="project" value="UniProtKB-KW"/>
</dbReference>
<keyword evidence="4" id="KW-0472">Membrane</keyword>
<gene>
    <name evidence="6" type="ORF">NAEGRDRAFT_65055</name>
</gene>
<keyword evidence="7" id="KW-1185">Reference proteome</keyword>
<organism evidence="7">
    <name type="scientific">Naegleria gruberi</name>
    <name type="common">Amoeba</name>
    <dbReference type="NCBI Taxonomy" id="5762"/>
    <lineage>
        <taxon>Eukaryota</taxon>
        <taxon>Discoba</taxon>
        <taxon>Heterolobosea</taxon>
        <taxon>Tetramitia</taxon>
        <taxon>Eutetramitia</taxon>
        <taxon>Vahlkampfiidae</taxon>
        <taxon>Naegleria</taxon>
    </lineage>
</organism>
<dbReference type="Pfam" id="PF07992">
    <property type="entry name" value="Pyr_redox_2"/>
    <property type="match status" value="2"/>
</dbReference>
<dbReference type="GeneID" id="8861306"/>
<feature type="transmembrane region" description="Helical" evidence="4">
    <location>
        <begin position="6"/>
        <end position="29"/>
    </location>
</feature>
<dbReference type="InParanoid" id="D2V875"/>
<dbReference type="InterPro" id="IPR023753">
    <property type="entry name" value="FAD/NAD-binding_dom"/>
</dbReference>
<proteinExistence type="inferred from homology"/>
<accession>D2V875</accession>
<dbReference type="GO" id="GO:0097237">
    <property type="term" value="P:cellular response to toxic substance"/>
    <property type="evidence" value="ECO:0007669"/>
    <property type="project" value="UniProtKB-ARBA"/>
</dbReference>
<comment type="similarity">
    <text evidence="1">Belongs to the class-II pyridine nucleotide-disulfide oxidoreductase family.</text>
</comment>
<reference evidence="6 7" key="1">
    <citation type="journal article" date="2010" name="Cell">
        <title>The genome of Naegleria gruberi illuminates early eukaryotic versatility.</title>
        <authorList>
            <person name="Fritz-Laylin L.K."/>
            <person name="Prochnik S.E."/>
            <person name="Ginger M.L."/>
            <person name="Dacks J.B."/>
            <person name="Carpenter M.L."/>
            <person name="Field M.C."/>
            <person name="Kuo A."/>
            <person name="Paredez A."/>
            <person name="Chapman J."/>
            <person name="Pham J."/>
            <person name="Shu S."/>
            <person name="Neupane R."/>
            <person name="Cipriano M."/>
            <person name="Mancuso J."/>
            <person name="Tu H."/>
            <person name="Salamov A."/>
            <person name="Lindquist E."/>
            <person name="Shapiro H."/>
            <person name="Lucas S."/>
            <person name="Grigoriev I.V."/>
            <person name="Cande W.Z."/>
            <person name="Fulton C."/>
            <person name="Rokhsar D.S."/>
            <person name="Dawson S.C."/>
        </authorList>
    </citation>
    <scope>NUCLEOTIDE SEQUENCE [LARGE SCALE GENOMIC DNA]</scope>
    <source>
        <strain evidence="6 7">NEG-M</strain>
    </source>
</reference>
<dbReference type="Gene3D" id="3.50.50.60">
    <property type="entry name" value="FAD/NAD(P)-binding domain"/>
    <property type="match status" value="2"/>
</dbReference>
<dbReference type="KEGG" id="ngr:NAEGRDRAFT_65055"/>
<dbReference type="PANTHER" id="PTHR48105">
    <property type="entry name" value="THIOREDOXIN REDUCTASE 1-RELATED-RELATED"/>
    <property type="match status" value="1"/>
</dbReference>
<evidence type="ECO:0000313" key="7">
    <source>
        <dbReference type="Proteomes" id="UP000006671"/>
    </source>
</evidence>
<evidence type="ECO:0000256" key="2">
    <source>
        <dbReference type="ARBA" id="ARBA00022630"/>
    </source>
</evidence>
<dbReference type="InterPro" id="IPR050097">
    <property type="entry name" value="Ferredoxin-NADP_redctase_2"/>
</dbReference>
<dbReference type="STRING" id="5762.D2V875"/>
<keyword evidence="4" id="KW-1133">Transmembrane helix</keyword>
<evidence type="ECO:0000256" key="4">
    <source>
        <dbReference type="SAM" id="Phobius"/>
    </source>
</evidence>
<evidence type="ECO:0000313" key="6">
    <source>
        <dbReference type="EMBL" id="EFC47129.1"/>
    </source>
</evidence>
<dbReference type="PRINTS" id="PR00469">
    <property type="entry name" value="PNDRDTASEII"/>
</dbReference>
<evidence type="ECO:0000256" key="3">
    <source>
        <dbReference type="ARBA" id="ARBA00023002"/>
    </source>
</evidence>
<dbReference type="SUPFAM" id="SSF51905">
    <property type="entry name" value="FAD/NAD(P)-binding domain"/>
    <property type="match status" value="1"/>
</dbReference>
<dbReference type="Proteomes" id="UP000006671">
    <property type="component" value="Unassembled WGS sequence"/>
</dbReference>
<keyword evidence="3" id="KW-0560">Oxidoreductase</keyword>
<dbReference type="AlphaFoldDB" id="D2V875"/>
<protein>
    <submittedName>
        <fullName evidence="6">Predicted protein</fullName>
    </submittedName>
</protein>
<dbReference type="OrthoDB" id="10260355at2759"/>
<feature type="domain" description="FAD/NAD(P)-binding" evidence="5">
    <location>
        <begin position="194"/>
        <end position="292"/>
    </location>
</feature>